<gene>
    <name evidence="2" type="ORF">GCM10022214_61920</name>
</gene>
<evidence type="ECO:0000256" key="1">
    <source>
        <dbReference type="SAM" id="Phobius"/>
    </source>
</evidence>
<keyword evidence="3" id="KW-1185">Reference proteome</keyword>
<keyword evidence="1" id="KW-0472">Membrane</keyword>
<reference evidence="3" key="1">
    <citation type="journal article" date="2019" name="Int. J. Syst. Evol. Microbiol.">
        <title>The Global Catalogue of Microorganisms (GCM) 10K type strain sequencing project: providing services to taxonomists for standard genome sequencing and annotation.</title>
        <authorList>
            <consortium name="The Broad Institute Genomics Platform"/>
            <consortium name="The Broad Institute Genome Sequencing Center for Infectious Disease"/>
            <person name="Wu L."/>
            <person name="Ma J."/>
        </authorList>
    </citation>
    <scope>NUCLEOTIDE SEQUENCE [LARGE SCALE GENOMIC DNA]</scope>
    <source>
        <strain evidence="3">JCM 16702</strain>
    </source>
</reference>
<dbReference type="Proteomes" id="UP001500683">
    <property type="component" value="Unassembled WGS sequence"/>
</dbReference>
<name>A0ABP7WM73_9ACTN</name>
<proteinExistence type="predicted"/>
<evidence type="ECO:0000313" key="2">
    <source>
        <dbReference type="EMBL" id="GAA4092093.1"/>
    </source>
</evidence>
<feature type="transmembrane region" description="Helical" evidence="1">
    <location>
        <begin position="26"/>
        <end position="47"/>
    </location>
</feature>
<keyword evidence="1" id="KW-1133">Transmembrane helix</keyword>
<evidence type="ECO:0000313" key="3">
    <source>
        <dbReference type="Proteomes" id="UP001500683"/>
    </source>
</evidence>
<keyword evidence="1" id="KW-0812">Transmembrane</keyword>
<organism evidence="2 3">
    <name type="scientific">Actinomadura miaoliensis</name>
    <dbReference type="NCBI Taxonomy" id="430685"/>
    <lineage>
        <taxon>Bacteria</taxon>
        <taxon>Bacillati</taxon>
        <taxon>Actinomycetota</taxon>
        <taxon>Actinomycetes</taxon>
        <taxon>Streptosporangiales</taxon>
        <taxon>Thermomonosporaceae</taxon>
        <taxon>Actinomadura</taxon>
    </lineage>
</organism>
<protein>
    <submittedName>
        <fullName evidence="2">Uncharacterized protein</fullName>
    </submittedName>
</protein>
<dbReference type="EMBL" id="BAAAZG010000047">
    <property type="protein sequence ID" value="GAA4092093.1"/>
    <property type="molecule type" value="Genomic_DNA"/>
</dbReference>
<comment type="caution">
    <text evidence="2">The sequence shown here is derived from an EMBL/GenBank/DDBJ whole genome shotgun (WGS) entry which is preliminary data.</text>
</comment>
<sequence length="68" mass="7238">MRRLGAVGHRIDVTARAMRRMSRLRLGLMIAALTLVVVGMEVAALQLGSFELPLPKNQAVADPAGGGR</sequence>
<accession>A0ABP7WM73</accession>